<evidence type="ECO:0000313" key="3">
    <source>
        <dbReference type="Proteomes" id="UP000676325"/>
    </source>
</evidence>
<dbReference type="RefSeq" id="WP_212518939.1">
    <property type="nucleotide sequence ID" value="NZ_JAGSOH010000042.1"/>
</dbReference>
<feature type="domain" description="Polynucleotide kinase PNKP phosphatase" evidence="1">
    <location>
        <begin position="15"/>
        <end position="145"/>
    </location>
</feature>
<dbReference type="EMBL" id="JAGSOH010000042">
    <property type="protein sequence ID" value="MBR7827797.1"/>
    <property type="molecule type" value="Genomic_DNA"/>
</dbReference>
<dbReference type="InterPro" id="IPR036412">
    <property type="entry name" value="HAD-like_sf"/>
</dbReference>
<dbReference type="Proteomes" id="UP000676325">
    <property type="component" value="Unassembled WGS sequence"/>
</dbReference>
<evidence type="ECO:0000313" key="2">
    <source>
        <dbReference type="EMBL" id="MBR7827797.1"/>
    </source>
</evidence>
<keyword evidence="3" id="KW-1185">Reference proteome</keyword>
<dbReference type="InterPro" id="IPR023214">
    <property type="entry name" value="HAD_sf"/>
</dbReference>
<dbReference type="AlphaFoldDB" id="A0A941EC79"/>
<comment type="caution">
    <text evidence="2">The sequence shown here is derived from an EMBL/GenBank/DDBJ whole genome shotgun (WGS) entry which is preliminary data.</text>
</comment>
<dbReference type="Pfam" id="PF25109">
    <property type="entry name" value="HAD_PNKP"/>
    <property type="match status" value="1"/>
</dbReference>
<dbReference type="Gene3D" id="3.40.50.1000">
    <property type="entry name" value="HAD superfamily/HAD-like"/>
    <property type="match status" value="1"/>
</dbReference>
<organism evidence="2 3">
    <name type="scientific">Actinospica acidithermotolerans</name>
    <dbReference type="NCBI Taxonomy" id="2828514"/>
    <lineage>
        <taxon>Bacteria</taxon>
        <taxon>Bacillati</taxon>
        <taxon>Actinomycetota</taxon>
        <taxon>Actinomycetes</taxon>
        <taxon>Catenulisporales</taxon>
        <taxon>Actinospicaceae</taxon>
        <taxon>Actinospica</taxon>
    </lineage>
</organism>
<dbReference type="SUPFAM" id="SSF56784">
    <property type="entry name" value="HAD-like"/>
    <property type="match status" value="1"/>
</dbReference>
<evidence type="ECO:0000259" key="1">
    <source>
        <dbReference type="Pfam" id="PF25109"/>
    </source>
</evidence>
<reference evidence="2" key="1">
    <citation type="submission" date="2021-04" db="EMBL/GenBank/DDBJ databases">
        <title>Genome based classification of Actinospica acidithermotolerans sp. nov., an actinobacterium isolated from an Indonesian hot spring.</title>
        <authorList>
            <person name="Kusuma A.B."/>
            <person name="Putra K.E."/>
            <person name="Nafisah S."/>
            <person name="Loh J."/>
            <person name="Nouioui I."/>
            <person name="Goodfellow M."/>
        </authorList>
    </citation>
    <scope>NUCLEOTIDE SEQUENCE</scope>
    <source>
        <strain evidence="2">MGRD01-02</strain>
    </source>
</reference>
<name>A0A941EC79_9ACTN</name>
<gene>
    <name evidence="2" type="ORF">KDK95_15870</name>
</gene>
<proteinExistence type="predicted"/>
<dbReference type="InterPro" id="IPR056782">
    <property type="entry name" value="HAD_PNKP"/>
</dbReference>
<sequence length="154" mass="16761">MTSGAALLAKRTGLAIVDIDGTVSDSRPRQVYLDRPEPDWAAFFAASGSDEPLPEGIAFALELAATGPMMWLTGRPDLYRGITDEWLRGQGLPPKPLDMRPDGDMRPAAIFKAERIGQIAADNEIGLIVDDDDEVVATLQAAGWPVHHATWMHR</sequence>
<accession>A0A941EC79</accession>
<protein>
    <recommendedName>
        <fullName evidence="1">Polynucleotide kinase PNKP phosphatase domain-containing protein</fullName>
    </recommendedName>
</protein>